<protein>
    <submittedName>
        <fullName evidence="1">Lipase, class 3</fullName>
    </submittedName>
</protein>
<keyword evidence="2" id="KW-1185">Reference proteome</keyword>
<dbReference type="EMBL" id="PKPP01016769">
    <property type="protein sequence ID" value="PWA37436.1"/>
    <property type="molecule type" value="Genomic_DNA"/>
</dbReference>
<dbReference type="Proteomes" id="UP000245207">
    <property type="component" value="Unassembled WGS sequence"/>
</dbReference>
<name>A0A2U1KKX1_ARTAN</name>
<proteinExistence type="predicted"/>
<organism evidence="1 2">
    <name type="scientific">Artemisia annua</name>
    <name type="common">Sweet wormwood</name>
    <dbReference type="NCBI Taxonomy" id="35608"/>
    <lineage>
        <taxon>Eukaryota</taxon>
        <taxon>Viridiplantae</taxon>
        <taxon>Streptophyta</taxon>
        <taxon>Embryophyta</taxon>
        <taxon>Tracheophyta</taxon>
        <taxon>Spermatophyta</taxon>
        <taxon>Magnoliopsida</taxon>
        <taxon>eudicotyledons</taxon>
        <taxon>Gunneridae</taxon>
        <taxon>Pentapetalae</taxon>
        <taxon>asterids</taxon>
        <taxon>campanulids</taxon>
        <taxon>Asterales</taxon>
        <taxon>Asteraceae</taxon>
        <taxon>Asteroideae</taxon>
        <taxon>Anthemideae</taxon>
        <taxon>Artemisiinae</taxon>
        <taxon>Artemisia</taxon>
    </lineage>
</organism>
<accession>A0A2U1KKX1</accession>
<comment type="caution">
    <text evidence="1">The sequence shown here is derived from an EMBL/GenBank/DDBJ whole genome shotgun (WGS) entry which is preliminary data.</text>
</comment>
<reference evidence="1 2" key="1">
    <citation type="journal article" date="2018" name="Mol. Plant">
        <title>The genome of Artemisia annua provides insight into the evolution of Asteraceae family and artemisinin biosynthesis.</title>
        <authorList>
            <person name="Shen Q."/>
            <person name="Zhang L."/>
            <person name="Liao Z."/>
            <person name="Wang S."/>
            <person name="Yan T."/>
            <person name="Shi P."/>
            <person name="Liu M."/>
            <person name="Fu X."/>
            <person name="Pan Q."/>
            <person name="Wang Y."/>
            <person name="Lv Z."/>
            <person name="Lu X."/>
            <person name="Zhang F."/>
            <person name="Jiang W."/>
            <person name="Ma Y."/>
            <person name="Chen M."/>
            <person name="Hao X."/>
            <person name="Li L."/>
            <person name="Tang Y."/>
            <person name="Lv G."/>
            <person name="Zhou Y."/>
            <person name="Sun X."/>
            <person name="Brodelius P.E."/>
            <person name="Rose J.K.C."/>
            <person name="Tang K."/>
        </authorList>
    </citation>
    <scope>NUCLEOTIDE SEQUENCE [LARGE SCALE GENOMIC DNA]</scope>
    <source>
        <strain evidence="2">cv. Huhao1</strain>
        <tissue evidence="1">Leaf</tissue>
    </source>
</reference>
<evidence type="ECO:0000313" key="1">
    <source>
        <dbReference type="EMBL" id="PWA37436.1"/>
    </source>
</evidence>
<gene>
    <name evidence="1" type="ORF">CTI12_AA590500</name>
</gene>
<dbReference type="STRING" id="35608.A0A2U1KKX1"/>
<dbReference type="PANTHER" id="PTHR46023">
    <property type="entry name" value="LIPASE CLASS 3 PROTEIN-LIKE"/>
    <property type="match status" value="1"/>
</dbReference>
<evidence type="ECO:0000313" key="2">
    <source>
        <dbReference type="Proteomes" id="UP000245207"/>
    </source>
</evidence>
<dbReference type="AlphaFoldDB" id="A0A2U1KKX1"/>
<sequence>MIQLTRNYRKQMKSRSCQLQIMLTQKLTTLFGNFPEVLQVSDILEYKGACSDRGCDHLVGFPIIPIILLVSLSSQLIVKRYLNQTSERKCVRGDRHLENHAETLHVEETCENRNKDNGRKFKAIMEWRKEMAQNSKDNEKPVYAALQSFPCKEFKSGKHFITPIISGSDLVPTFSTASIDDLRTEVTVSSWLNDLRAQVEQTRVLNVVFRTALGSRLPSMANKRAKVAGAGAGAGAMLRPVSSSIQVVMKRAQNVAQEVVRTGSTLFAWSCMVHVVVQLARMIFLKLLS</sequence>
<dbReference type="PANTHER" id="PTHR46023:SF6">
    <property type="entry name" value="LIPASE CLASS 3 FAMILY PROTEIN"/>
    <property type="match status" value="1"/>
</dbReference>
<dbReference type="OrthoDB" id="1933601at2759"/>